<keyword evidence="7" id="KW-1185">Reference proteome</keyword>
<evidence type="ECO:0000313" key="7">
    <source>
        <dbReference type="Proteomes" id="UP001194696"/>
    </source>
</evidence>
<dbReference type="EMBL" id="JAAAIM010000870">
    <property type="protein sequence ID" value="KAG0283676.1"/>
    <property type="molecule type" value="Genomic_DNA"/>
</dbReference>
<dbReference type="Gene3D" id="4.10.1110.10">
    <property type="entry name" value="AN1-like Zinc finger"/>
    <property type="match status" value="2"/>
</dbReference>
<feature type="domain" description="AN1-type" evidence="5">
    <location>
        <begin position="97"/>
        <end position="145"/>
    </location>
</feature>
<evidence type="ECO:0000256" key="2">
    <source>
        <dbReference type="ARBA" id="ARBA00022771"/>
    </source>
</evidence>
<evidence type="ECO:0000256" key="1">
    <source>
        <dbReference type="ARBA" id="ARBA00022723"/>
    </source>
</evidence>
<dbReference type="PANTHER" id="PTHR14677:SF40">
    <property type="entry name" value="CDC48-ASSOCIATED UBIQUITIN-LIKE_ZINC FINGER PROTEIN 1"/>
    <property type="match status" value="1"/>
</dbReference>
<evidence type="ECO:0000313" key="6">
    <source>
        <dbReference type="EMBL" id="KAG0283676.1"/>
    </source>
</evidence>
<dbReference type="SMART" id="SM00154">
    <property type="entry name" value="ZnF_AN1"/>
    <property type="match status" value="2"/>
</dbReference>
<gene>
    <name evidence="6" type="primary">ZFAND2B</name>
    <name evidence="6" type="ORF">BGZ96_011938</name>
</gene>
<dbReference type="Proteomes" id="UP001194696">
    <property type="component" value="Unassembled WGS sequence"/>
</dbReference>
<dbReference type="InterPro" id="IPR035896">
    <property type="entry name" value="AN1-like_Znf"/>
</dbReference>
<keyword evidence="3" id="KW-0862">Zinc</keyword>
<dbReference type="Pfam" id="PF01428">
    <property type="entry name" value="zf-AN1"/>
    <property type="match status" value="2"/>
</dbReference>
<dbReference type="PROSITE" id="PS51039">
    <property type="entry name" value="ZF_AN1"/>
    <property type="match status" value="2"/>
</dbReference>
<dbReference type="Pfam" id="PF25327">
    <property type="entry name" value="UBL_ZFAND1"/>
    <property type="match status" value="1"/>
</dbReference>
<evidence type="ECO:0000256" key="4">
    <source>
        <dbReference type="PROSITE-ProRule" id="PRU00449"/>
    </source>
</evidence>
<organism evidence="6 7">
    <name type="scientific">Linnemannia gamsii</name>
    <dbReference type="NCBI Taxonomy" id="64522"/>
    <lineage>
        <taxon>Eukaryota</taxon>
        <taxon>Fungi</taxon>
        <taxon>Fungi incertae sedis</taxon>
        <taxon>Mucoromycota</taxon>
        <taxon>Mortierellomycotina</taxon>
        <taxon>Mortierellomycetes</taxon>
        <taxon>Mortierellales</taxon>
        <taxon>Mortierellaceae</taxon>
        <taxon>Linnemannia</taxon>
    </lineage>
</organism>
<comment type="caution">
    <text evidence="6">The sequence shown here is derived from an EMBL/GenBank/DDBJ whole genome shotgun (WGS) entry which is preliminary data.</text>
</comment>
<protein>
    <submittedName>
        <fullName evidence="6">Zinc finger, AN1-type domain</fullName>
    </submittedName>
</protein>
<evidence type="ECO:0000256" key="3">
    <source>
        <dbReference type="ARBA" id="ARBA00022833"/>
    </source>
</evidence>
<dbReference type="InterPro" id="IPR057358">
    <property type="entry name" value="UBL_ZFAND1-like"/>
</dbReference>
<feature type="domain" description="AN1-type" evidence="5">
    <location>
        <begin position="4"/>
        <end position="52"/>
    </location>
</feature>
<reference evidence="6 7" key="1">
    <citation type="journal article" date="2020" name="Fungal Divers.">
        <title>Resolving the Mortierellaceae phylogeny through synthesis of multi-gene phylogenetics and phylogenomics.</title>
        <authorList>
            <person name="Vandepol N."/>
            <person name="Liber J."/>
            <person name="Desiro A."/>
            <person name="Na H."/>
            <person name="Kennedy M."/>
            <person name="Barry K."/>
            <person name="Grigoriev I.V."/>
            <person name="Miller A.N."/>
            <person name="O'Donnell K."/>
            <person name="Stajich J.E."/>
            <person name="Bonito G."/>
        </authorList>
    </citation>
    <scope>NUCLEOTIDE SEQUENCE [LARGE SCALE GENOMIC DNA]</scope>
    <source>
        <strain evidence="6 7">AD045</strain>
    </source>
</reference>
<dbReference type="PANTHER" id="PTHR14677">
    <property type="entry name" value="ARSENITE INDUCUBLE RNA ASSOCIATED PROTEIN AIP-1-RELATED"/>
    <property type="match status" value="1"/>
</dbReference>
<sequence length="367" mass="40664">MEFPTVGAHCDSASCQSLDFLPFQCTFCQHTFCSNHRLPADHACTNWSMESHANSVQVCPLCEQLLLTPKRHDPATILKEHLEAGCDKNLHNLPKVQSIAVLCALPKCNRRDRVVQTCPDCSQTFCLPHRQPPDHNCPKIEERKRATEAEVARRQEIKDTIARKLTGSTTSTTGMTTTTTTTGSVLTPEEKQAQAKVKALAAKAAIAEAKAKIAARISSTMSPTGTTTTSSATVTTPAKPTVKKASRVVTVMKIKKTAVGEDKIPISSRVYVYIRSPVFPHLDDKSVYVDKTWTVGRSMDKIVEWLKITVPNNEPFDAQKRFSIFHAKELDDTPTILNMQDRLQQITTVESGDVFFLAPADWSWPTK</sequence>
<name>A0ABQ7JRX3_9FUNG</name>
<evidence type="ECO:0000259" key="5">
    <source>
        <dbReference type="PROSITE" id="PS51039"/>
    </source>
</evidence>
<dbReference type="InterPro" id="IPR000058">
    <property type="entry name" value="Znf_AN1"/>
</dbReference>
<proteinExistence type="predicted"/>
<keyword evidence="2 4" id="KW-0863">Zinc-finger</keyword>
<dbReference type="SUPFAM" id="SSF118310">
    <property type="entry name" value="AN1-like Zinc finger"/>
    <property type="match status" value="2"/>
</dbReference>
<accession>A0ABQ7JRX3</accession>
<keyword evidence="1" id="KW-0479">Metal-binding</keyword>